<evidence type="ECO:0000313" key="3">
    <source>
        <dbReference type="Proteomes" id="UP000060699"/>
    </source>
</evidence>
<dbReference type="AlphaFoldDB" id="A0A0U2U700"/>
<sequence>MKTREQLLKGSEPAAAEFDSDTIFTAAFIGMVSEQLAAGKNYRVDMEPSREHKDTKEKRSDSDVASMHDLNDICAKVNAMVLAKHKGQDNKARLQWGLTEVFKAGGMISAGAAPQNAYAGYSDKLKQGAWEYLTQDRLPNNNSTVYIGRGAYCGLVTDQNGDAIAAMSTLRTTLGPDLPYPIEPGERWLPGVETKPFQDKTLGKDKDYVWGMIANSSSQQTMYEQGMKFVPDDPKRPASLKKELVGYTHGMIRAIYEARLIGDGLPYEMSLGKDTAKLASCMSCSLFMLANDYPASSSHLGSGESWLPLYHTDQHVFSYRSSPDEKKDKPVKELLKVIQECNEKWQRKMHQWLNAGAVLMRDCKSGDWIESKHLKSLDLLLLRLQELGQDAVGCANLYLDAMTIHKKDTKRLNDTLCFGAAHSKGGDGHATEDWLDPAFKNHPWMPKSQEKKAWVNFKSPFEDKEIKEFYELALSLENKRKTTA</sequence>
<dbReference type="KEGG" id="rdp:RD2015_3351"/>
<protein>
    <submittedName>
        <fullName evidence="2">Uncharacterized protein</fullName>
    </submittedName>
</protein>
<proteinExistence type="predicted"/>
<dbReference type="OrthoDB" id="6058061at2"/>
<feature type="compositionally biased region" description="Basic and acidic residues" evidence="1">
    <location>
        <begin position="43"/>
        <end position="62"/>
    </location>
</feature>
<evidence type="ECO:0000313" key="2">
    <source>
        <dbReference type="EMBL" id="ALV07809.1"/>
    </source>
</evidence>
<dbReference type="EMBL" id="CP013729">
    <property type="protein sequence ID" value="ALV07809.1"/>
    <property type="molecule type" value="Genomic_DNA"/>
</dbReference>
<keyword evidence="3" id="KW-1185">Reference proteome</keyword>
<dbReference type="Proteomes" id="UP000060699">
    <property type="component" value="Chromosome"/>
</dbReference>
<organism evidence="2 3">
    <name type="scientific">Roseateles depolymerans</name>
    <dbReference type="NCBI Taxonomy" id="76731"/>
    <lineage>
        <taxon>Bacteria</taxon>
        <taxon>Pseudomonadati</taxon>
        <taxon>Pseudomonadota</taxon>
        <taxon>Betaproteobacteria</taxon>
        <taxon>Burkholderiales</taxon>
        <taxon>Sphaerotilaceae</taxon>
        <taxon>Roseateles</taxon>
    </lineage>
</organism>
<name>A0A0U2U700_9BURK</name>
<evidence type="ECO:0000256" key="1">
    <source>
        <dbReference type="SAM" id="MobiDB-lite"/>
    </source>
</evidence>
<feature type="region of interest" description="Disordered" evidence="1">
    <location>
        <begin position="43"/>
        <end position="64"/>
    </location>
</feature>
<gene>
    <name evidence="2" type="ORF">RD2015_3351</name>
</gene>
<accession>A0A0U2U700</accession>
<dbReference type="RefSeq" id="WP_058935863.1">
    <property type="nucleotide sequence ID" value="NZ_CP013729.1"/>
</dbReference>
<reference evidence="2 3" key="1">
    <citation type="submission" date="2015-12" db="EMBL/GenBank/DDBJ databases">
        <title>Complete genome of Roseateles depolymerans KCTC 42856.</title>
        <authorList>
            <person name="Kim K.M."/>
        </authorList>
    </citation>
    <scope>NUCLEOTIDE SEQUENCE [LARGE SCALE GENOMIC DNA]</scope>
    <source>
        <strain evidence="2 3">KCTC 42856</strain>
    </source>
</reference>